<name>A0A1I3FK65_SELRU</name>
<feature type="region of interest" description="Disordered" evidence="1">
    <location>
        <begin position="46"/>
        <end position="67"/>
    </location>
</feature>
<dbReference type="AlphaFoldDB" id="A0A1I3FK65"/>
<gene>
    <name evidence="3" type="ORF">SAMN04487861_11563</name>
</gene>
<feature type="chain" id="PRO_5010202257" evidence="2">
    <location>
        <begin position="23"/>
        <end position="67"/>
    </location>
</feature>
<evidence type="ECO:0000256" key="2">
    <source>
        <dbReference type="SAM" id="SignalP"/>
    </source>
</evidence>
<keyword evidence="2" id="KW-0732">Signal</keyword>
<reference evidence="3 4" key="1">
    <citation type="submission" date="2016-10" db="EMBL/GenBank/DDBJ databases">
        <authorList>
            <person name="de Groot N.N."/>
        </authorList>
    </citation>
    <scope>NUCLEOTIDE SEQUENCE [LARGE SCALE GENOMIC DNA]</scope>
    <source>
        <strain evidence="3 4">Z108</strain>
    </source>
</reference>
<sequence>MKKKIIALLTGALLILAVPAFAADSDPAPADNGWGCWRNNTHCPYGPEDNRGDSYCGGGQRGWHHRQ</sequence>
<dbReference type="Proteomes" id="UP000183639">
    <property type="component" value="Unassembled WGS sequence"/>
</dbReference>
<accession>A0A1I3FK65</accession>
<dbReference type="RefSeq" id="WP_075444208.1">
    <property type="nucleotide sequence ID" value="NZ_FOQK01000015.1"/>
</dbReference>
<evidence type="ECO:0000313" key="4">
    <source>
        <dbReference type="Proteomes" id="UP000183639"/>
    </source>
</evidence>
<proteinExistence type="predicted"/>
<organism evidence="3 4">
    <name type="scientific">Selenomonas ruminantium</name>
    <dbReference type="NCBI Taxonomy" id="971"/>
    <lineage>
        <taxon>Bacteria</taxon>
        <taxon>Bacillati</taxon>
        <taxon>Bacillota</taxon>
        <taxon>Negativicutes</taxon>
        <taxon>Selenomonadales</taxon>
        <taxon>Selenomonadaceae</taxon>
        <taxon>Selenomonas</taxon>
    </lineage>
</organism>
<protein>
    <submittedName>
        <fullName evidence="3">Uncharacterized protein</fullName>
    </submittedName>
</protein>
<feature type="signal peptide" evidence="2">
    <location>
        <begin position="1"/>
        <end position="22"/>
    </location>
</feature>
<evidence type="ECO:0000313" key="3">
    <source>
        <dbReference type="EMBL" id="SFI11522.1"/>
    </source>
</evidence>
<dbReference type="EMBL" id="FOQK01000015">
    <property type="protein sequence ID" value="SFI11522.1"/>
    <property type="molecule type" value="Genomic_DNA"/>
</dbReference>
<evidence type="ECO:0000256" key="1">
    <source>
        <dbReference type="SAM" id="MobiDB-lite"/>
    </source>
</evidence>